<evidence type="ECO:0000256" key="6">
    <source>
        <dbReference type="ARBA" id="ARBA00023065"/>
    </source>
</evidence>
<dbReference type="STRING" id="37916.MCHLDSM_02187"/>
<dbReference type="AlphaFoldDB" id="A0A0J6W4N8"/>
<evidence type="ECO:0000313" key="10">
    <source>
        <dbReference type="Proteomes" id="UP000036513"/>
    </source>
</evidence>
<dbReference type="PROSITE" id="PS51202">
    <property type="entry name" value="RCK_C"/>
    <property type="match status" value="1"/>
</dbReference>
<dbReference type="SMR" id="A0A0J6W4N8"/>
<dbReference type="InterPro" id="IPR050721">
    <property type="entry name" value="Trk_Ktr_HKT_K-transport"/>
</dbReference>
<protein>
    <recommendedName>
        <fullName evidence="1">Trk system potassium uptake protein TrkA</fullName>
    </recommendedName>
</protein>
<dbReference type="PANTHER" id="PTHR43833">
    <property type="entry name" value="POTASSIUM CHANNEL PROTEIN 2-RELATED-RELATED"/>
    <property type="match status" value="1"/>
</dbReference>
<dbReference type="InterPro" id="IPR036721">
    <property type="entry name" value="RCK_C_sf"/>
</dbReference>
<dbReference type="Gene3D" id="3.40.50.720">
    <property type="entry name" value="NAD(P)-binding Rossmann-like Domain"/>
    <property type="match status" value="1"/>
</dbReference>
<evidence type="ECO:0000256" key="5">
    <source>
        <dbReference type="ARBA" id="ARBA00023027"/>
    </source>
</evidence>
<keyword evidence="2" id="KW-0813">Transport</keyword>
<dbReference type="GO" id="GO:0015079">
    <property type="term" value="F:potassium ion transmembrane transporter activity"/>
    <property type="evidence" value="ECO:0007669"/>
    <property type="project" value="InterPro"/>
</dbReference>
<feature type="domain" description="RCK C-terminal" evidence="8">
    <location>
        <begin position="136"/>
        <end position="217"/>
    </location>
</feature>
<dbReference type="InterPro" id="IPR036291">
    <property type="entry name" value="NAD(P)-bd_dom_sf"/>
</dbReference>
<sequence>MKVAIAGAGAVGRSIARELVESHDVTLLERNPEHIDVEAIPAAHWRLGDACELSLLESVGLHEFDVVIAATGDDKANVVLSLLSKTEFAVPRVVARVNDPRNEWLFDEAWGVDVAVSTPRMLASLVEEAVSVGDLVRLMEFRKGQANLVEITLPDDTPWGGKPVKRLELPRDATLVTILRGPRVIVPERDEPLEGGDELLFVAVAEVEDQLRELLLHPQQR</sequence>
<evidence type="ECO:0000256" key="2">
    <source>
        <dbReference type="ARBA" id="ARBA00022448"/>
    </source>
</evidence>
<keyword evidence="4" id="KW-0630">Potassium</keyword>
<dbReference type="EMBL" id="JYNL01000020">
    <property type="protein sequence ID" value="KMO78270.1"/>
    <property type="molecule type" value="Genomic_DNA"/>
</dbReference>
<reference evidence="9 10" key="1">
    <citation type="journal article" date="2015" name="Genome Biol. Evol.">
        <title>Characterization of Three Mycobacterium spp. with Potential Use in Bioremediation by Genome Sequencing and Comparative Genomics.</title>
        <authorList>
            <person name="Das S."/>
            <person name="Pettersson B.M."/>
            <person name="Behra P.R."/>
            <person name="Ramesh M."/>
            <person name="Dasgupta S."/>
            <person name="Bhattacharya A."/>
            <person name="Kirsebom L.A."/>
        </authorList>
    </citation>
    <scope>NUCLEOTIDE SEQUENCE [LARGE SCALE GENOMIC DNA]</scope>
    <source>
        <strain evidence="9 10">DSM 43826</strain>
    </source>
</reference>
<evidence type="ECO:0000259" key="8">
    <source>
        <dbReference type="PROSITE" id="PS51202"/>
    </source>
</evidence>
<keyword evidence="10" id="KW-1185">Reference proteome</keyword>
<dbReference type="PRINTS" id="PR00335">
    <property type="entry name" value="KUPTAKETRKA"/>
</dbReference>
<comment type="caution">
    <text evidence="9">The sequence shown here is derived from an EMBL/GenBank/DDBJ whole genome shotgun (WGS) entry which is preliminary data.</text>
</comment>
<dbReference type="Proteomes" id="UP000036513">
    <property type="component" value="Unassembled WGS sequence"/>
</dbReference>
<dbReference type="Pfam" id="PF02080">
    <property type="entry name" value="TrkA_C"/>
    <property type="match status" value="1"/>
</dbReference>
<evidence type="ECO:0000256" key="3">
    <source>
        <dbReference type="ARBA" id="ARBA00022538"/>
    </source>
</evidence>
<dbReference type="Pfam" id="PF02254">
    <property type="entry name" value="TrkA_N"/>
    <property type="match status" value="1"/>
</dbReference>
<dbReference type="GO" id="GO:0005886">
    <property type="term" value="C:plasma membrane"/>
    <property type="evidence" value="ECO:0007669"/>
    <property type="project" value="InterPro"/>
</dbReference>
<proteinExistence type="predicted"/>
<keyword evidence="5" id="KW-0520">NAD</keyword>
<dbReference type="InterPro" id="IPR003148">
    <property type="entry name" value="RCK_N"/>
</dbReference>
<dbReference type="RefSeq" id="WP_048469868.1">
    <property type="nucleotide sequence ID" value="NZ_JYNL01000020.1"/>
</dbReference>
<dbReference type="SUPFAM" id="SSF51735">
    <property type="entry name" value="NAD(P)-binding Rossmann-fold domains"/>
    <property type="match status" value="1"/>
</dbReference>
<organism evidence="9 10">
    <name type="scientific">Mycolicibacterium chlorophenolicum</name>
    <dbReference type="NCBI Taxonomy" id="37916"/>
    <lineage>
        <taxon>Bacteria</taxon>
        <taxon>Bacillati</taxon>
        <taxon>Actinomycetota</taxon>
        <taxon>Actinomycetes</taxon>
        <taxon>Mycobacteriales</taxon>
        <taxon>Mycobacteriaceae</taxon>
        <taxon>Mycolicibacterium</taxon>
    </lineage>
</organism>
<dbReference type="Gene3D" id="3.30.70.1450">
    <property type="entry name" value="Regulator of K+ conductance, C-terminal domain"/>
    <property type="match status" value="1"/>
</dbReference>
<feature type="domain" description="RCK N-terminal" evidence="7">
    <location>
        <begin position="1"/>
        <end position="116"/>
    </location>
</feature>
<evidence type="ECO:0000313" key="9">
    <source>
        <dbReference type="EMBL" id="KMO78270.1"/>
    </source>
</evidence>
<dbReference type="PANTHER" id="PTHR43833:SF5">
    <property type="entry name" value="TRK SYSTEM POTASSIUM UPTAKE PROTEIN TRKA"/>
    <property type="match status" value="1"/>
</dbReference>
<accession>A0A0J6W4N8</accession>
<dbReference type="SUPFAM" id="SSF116726">
    <property type="entry name" value="TrkA C-terminal domain-like"/>
    <property type="match status" value="1"/>
</dbReference>
<dbReference type="PROSITE" id="PS51201">
    <property type="entry name" value="RCK_N"/>
    <property type="match status" value="1"/>
</dbReference>
<evidence type="ECO:0000256" key="4">
    <source>
        <dbReference type="ARBA" id="ARBA00022958"/>
    </source>
</evidence>
<evidence type="ECO:0000256" key="1">
    <source>
        <dbReference type="ARBA" id="ARBA00017378"/>
    </source>
</evidence>
<dbReference type="PATRIC" id="fig|37916.4.peg.2106"/>
<keyword evidence="6" id="KW-0406">Ion transport</keyword>
<gene>
    <name evidence="9" type="primary">trkA_2</name>
    <name evidence="9" type="ORF">MCHLDSM_02187</name>
</gene>
<evidence type="ECO:0000259" key="7">
    <source>
        <dbReference type="PROSITE" id="PS51201"/>
    </source>
</evidence>
<keyword evidence="3" id="KW-0633">Potassium transport</keyword>
<dbReference type="InterPro" id="IPR006036">
    <property type="entry name" value="K_uptake_TrkA"/>
</dbReference>
<name>A0A0J6W4N8_9MYCO</name>
<dbReference type="InterPro" id="IPR006037">
    <property type="entry name" value="RCK_C"/>
</dbReference>